<dbReference type="AlphaFoldDB" id="A0A9P8AU60"/>
<comment type="caution">
    <text evidence="1">The sequence shown here is derived from an EMBL/GenBank/DDBJ whole genome shotgun (WGS) entry which is preliminary data.</text>
</comment>
<reference evidence="1" key="1">
    <citation type="submission" date="2020-11" db="EMBL/GenBank/DDBJ databases">
        <title>Adaptations for nitrogen fixation in a non-lichenized fungal sporocarp promotes dispersal by wood-feeding termites.</title>
        <authorList>
            <consortium name="DOE Joint Genome Institute"/>
            <person name="Koch R.A."/>
            <person name="Yoon G."/>
            <person name="Arayal U."/>
            <person name="Lail K."/>
            <person name="Amirebrahimi M."/>
            <person name="Labutti K."/>
            <person name="Lipzen A."/>
            <person name="Riley R."/>
            <person name="Barry K."/>
            <person name="Henrissat B."/>
            <person name="Grigoriev I.V."/>
            <person name="Herr J.R."/>
            <person name="Aime M.C."/>
        </authorList>
    </citation>
    <scope>NUCLEOTIDE SEQUENCE</scope>
    <source>
        <strain evidence="1">MCA 3950</strain>
    </source>
</reference>
<organism evidence="1 2">
    <name type="scientific">Guyanagaster necrorhizus</name>
    <dbReference type="NCBI Taxonomy" id="856835"/>
    <lineage>
        <taxon>Eukaryota</taxon>
        <taxon>Fungi</taxon>
        <taxon>Dikarya</taxon>
        <taxon>Basidiomycota</taxon>
        <taxon>Agaricomycotina</taxon>
        <taxon>Agaricomycetes</taxon>
        <taxon>Agaricomycetidae</taxon>
        <taxon>Agaricales</taxon>
        <taxon>Marasmiineae</taxon>
        <taxon>Physalacriaceae</taxon>
        <taxon>Guyanagaster</taxon>
    </lineage>
</organism>
<name>A0A9P8AU60_9AGAR</name>
<sequence>MQPCPSFLPILSSYLKVLPWCLWLCFPKSIRSSIYLRLEKWYDVGEWSVWHLPFSLILKHTQDRPPEIEANNIKFVRENTTVPVPRILKGTITGRSTRRSHLLPTGKIVDIRSLRSPQNYGASSWFS</sequence>
<protein>
    <submittedName>
        <fullName evidence="1">Uncharacterized protein</fullName>
    </submittedName>
</protein>
<dbReference type="OrthoDB" id="5404599at2759"/>
<proteinExistence type="predicted"/>
<dbReference type="Proteomes" id="UP000812287">
    <property type="component" value="Unassembled WGS sequence"/>
</dbReference>
<evidence type="ECO:0000313" key="2">
    <source>
        <dbReference type="Proteomes" id="UP000812287"/>
    </source>
</evidence>
<gene>
    <name evidence="1" type="ORF">BT62DRAFT_1074649</name>
</gene>
<evidence type="ECO:0000313" key="1">
    <source>
        <dbReference type="EMBL" id="KAG7448144.1"/>
    </source>
</evidence>
<accession>A0A9P8AU60</accession>
<dbReference type="GeneID" id="66101331"/>
<dbReference type="EMBL" id="MU250530">
    <property type="protein sequence ID" value="KAG7448144.1"/>
    <property type="molecule type" value="Genomic_DNA"/>
</dbReference>
<keyword evidence="2" id="KW-1185">Reference proteome</keyword>
<dbReference type="RefSeq" id="XP_043041644.1">
    <property type="nucleotide sequence ID" value="XM_043179037.1"/>
</dbReference>